<sequence>MISYFMTLTWGRATRKSKRKKTPTRTRIPIEDHGRFNLESPGLLLMDAYVLIELRGPGVKPERQSIWYDIGRTPFFCARCAFGYNSMKRCVEVAEKGHVKPANYLDSHQKILVGVASTGEDDTEDEENKDDDCEEGAEAENQVVPWDAAQFIIFRYQRNRSWSMSVCQILIKMVVTGKGNKSSFLDHFYAGWKGVFSGFTEAKMSN</sequence>
<dbReference type="EMBL" id="JAGKQM010000018">
    <property type="protein sequence ID" value="KAH0863004.1"/>
    <property type="molecule type" value="Genomic_DNA"/>
</dbReference>
<evidence type="ECO:0000313" key="2">
    <source>
        <dbReference type="EMBL" id="KAH0863004.1"/>
    </source>
</evidence>
<proteinExistence type="predicted"/>
<feature type="compositionally biased region" description="Acidic residues" evidence="1">
    <location>
        <begin position="119"/>
        <end position="137"/>
    </location>
</feature>
<dbReference type="Proteomes" id="UP000824890">
    <property type="component" value="Unassembled WGS sequence"/>
</dbReference>
<evidence type="ECO:0000313" key="3">
    <source>
        <dbReference type="Proteomes" id="UP000824890"/>
    </source>
</evidence>
<name>A0ABQ7Y4B2_BRANA</name>
<evidence type="ECO:0000256" key="1">
    <source>
        <dbReference type="SAM" id="MobiDB-lite"/>
    </source>
</evidence>
<feature type="region of interest" description="Disordered" evidence="1">
    <location>
        <begin position="117"/>
        <end position="137"/>
    </location>
</feature>
<protein>
    <submittedName>
        <fullName evidence="2">Uncharacterized protein</fullName>
    </submittedName>
</protein>
<organism evidence="2 3">
    <name type="scientific">Brassica napus</name>
    <name type="common">Rape</name>
    <dbReference type="NCBI Taxonomy" id="3708"/>
    <lineage>
        <taxon>Eukaryota</taxon>
        <taxon>Viridiplantae</taxon>
        <taxon>Streptophyta</taxon>
        <taxon>Embryophyta</taxon>
        <taxon>Tracheophyta</taxon>
        <taxon>Spermatophyta</taxon>
        <taxon>Magnoliopsida</taxon>
        <taxon>eudicotyledons</taxon>
        <taxon>Gunneridae</taxon>
        <taxon>Pentapetalae</taxon>
        <taxon>rosids</taxon>
        <taxon>malvids</taxon>
        <taxon>Brassicales</taxon>
        <taxon>Brassicaceae</taxon>
        <taxon>Brassiceae</taxon>
        <taxon>Brassica</taxon>
    </lineage>
</organism>
<accession>A0ABQ7Y4B2</accession>
<keyword evidence="3" id="KW-1185">Reference proteome</keyword>
<reference evidence="2 3" key="1">
    <citation type="submission" date="2021-05" db="EMBL/GenBank/DDBJ databases">
        <title>Genome Assembly of Synthetic Allotetraploid Brassica napus Reveals Homoeologous Exchanges between Subgenomes.</title>
        <authorList>
            <person name="Davis J.T."/>
        </authorList>
    </citation>
    <scope>NUCLEOTIDE SEQUENCE [LARGE SCALE GENOMIC DNA]</scope>
    <source>
        <strain evidence="3">cv. Da-Ae</strain>
        <tissue evidence="2">Seedling</tissue>
    </source>
</reference>
<gene>
    <name evidence="2" type="ORF">HID58_080215</name>
</gene>
<comment type="caution">
    <text evidence="2">The sequence shown here is derived from an EMBL/GenBank/DDBJ whole genome shotgun (WGS) entry which is preliminary data.</text>
</comment>